<feature type="region of interest" description="Disordered" evidence="1">
    <location>
        <begin position="164"/>
        <end position="343"/>
    </location>
</feature>
<reference evidence="2 3" key="1">
    <citation type="submission" date="2021-04" db="EMBL/GenBank/DDBJ databases">
        <authorList>
            <person name="Bliznina A."/>
        </authorList>
    </citation>
    <scope>NUCLEOTIDE SEQUENCE [LARGE SCALE GENOMIC DNA]</scope>
</reference>
<feature type="compositionally biased region" description="Basic and acidic residues" evidence="1">
    <location>
        <begin position="44"/>
        <end position="55"/>
    </location>
</feature>
<feature type="compositionally biased region" description="Polar residues" evidence="1">
    <location>
        <begin position="297"/>
        <end position="306"/>
    </location>
</feature>
<feature type="compositionally biased region" description="Polar residues" evidence="1">
    <location>
        <begin position="486"/>
        <end position="533"/>
    </location>
</feature>
<dbReference type="EMBL" id="OU015567">
    <property type="protein sequence ID" value="CAG5111416.1"/>
    <property type="molecule type" value="Genomic_DNA"/>
</dbReference>
<gene>
    <name evidence="2" type="ORF">OKIOD_LOCUS14493</name>
</gene>
<feature type="compositionally biased region" description="Acidic residues" evidence="1">
    <location>
        <begin position="551"/>
        <end position="563"/>
    </location>
</feature>
<dbReference type="Proteomes" id="UP001158576">
    <property type="component" value="Chromosome 2"/>
</dbReference>
<feature type="region of interest" description="Disordered" evidence="1">
    <location>
        <begin position="1"/>
        <end position="72"/>
    </location>
</feature>
<accession>A0ABN7T1C0</accession>
<organism evidence="2 3">
    <name type="scientific">Oikopleura dioica</name>
    <name type="common">Tunicate</name>
    <dbReference type="NCBI Taxonomy" id="34765"/>
    <lineage>
        <taxon>Eukaryota</taxon>
        <taxon>Metazoa</taxon>
        <taxon>Chordata</taxon>
        <taxon>Tunicata</taxon>
        <taxon>Appendicularia</taxon>
        <taxon>Copelata</taxon>
        <taxon>Oikopleuridae</taxon>
        <taxon>Oikopleura</taxon>
    </lineage>
</organism>
<evidence type="ECO:0000313" key="3">
    <source>
        <dbReference type="Proteomes" id="UP001158576"/>
    </source>
</evidence>
<name>A0ABN7T1C0_OIKDI</name>
<sequence>MVTLRSKSAPRKSKRLETASKKVEKEQITKKVNNGKLSKKSRGREKTTEEIKEEYVTPPPSRAPSPQRSPIYIPHDGPVILDVVVSRRNKRQPSYKPKNNDWIKKSSKIEFVGPERRLFRASVQRRGHKKQREYILVDYLYKNSYKTKLPPKNLWLDEPDYEFFPMQNVKGDNNNEVQPKGKKESTAKKAKSTAKKPPESEKTKKAAAPRAKSANRTGKQTKEKTSKPQQVKQRSKSVPKVASTPKKKTSPSEMKTPSRKPRKPRSEERPTKKALARRESSSPKLPVPYSIFPSPPSESRSTSHTMSLPPPPIHVPEDPVHILTSTPNTNVGKPKAFRPWPMRVRKPILAGSASPRSTHSADPTSLDLLVRNRRLSGVSHPGQSDIDEEEDFDNEVTMLSPRRERIYSQQTPVRPSHFSERRLSSHSQPAPQLGRVLSMPPPASSGSRSPSISVSSLGSGTPRRVPNKRWDAIYAHRSPQKKLHHSFSQPAILPSSTRSLHGDFMSQTASSQPQETSTNIHRSANSSRVSFSESRLRTPVSKRRSLNPDITLEDEEEMNEEADSIQLKARTPKSRPGRIPTSDAIWDDEISKIKF</sequence>
<proteinExistence type="predicted"/>
<feature type="compositionally biased region" description="Acidic residues" evidence="1">
    <location>
        <begin position="385"/>
        <end position="394"/>
    </location>
</feature>
<evidence type="ECO:0000256" key="1">
    <source>
        <dbReference type="SAM" id="MobiDB-lite"/>
    </source>
</evidence>
<protein>
    <submittedName>
        <fullName evidence="2">Oidioi.mRNA.OKI2018_I69.chr2.g5728.t1.cds</fullName>
    </submittedName>
</protein>
<evidence type="ECO:0000313" key="2">
    <source>
        <dbReference type="EMBL" id="CAG5111416.1"/>
    </source>
</evidence>
<feature type="compositionally biased region" description="Basic and acidic residues" evidence="1">
    <location>
        <begin position="264"/>
        <end position="281"/>
    </location>
</feature>
<feature type="compositionally biased region" description="Basic and acidic residues" evidence="1">
    <location>
        <begin position="15"/>
        <end position="29"/>
    </location>
</feature>
<keyword evidence="3" id="KW-1185">Reference proteome</keyword>
<feature type="region of interest" description="Disordered" evidence="1">
    <location>
        <begin position="373"/>
        <end position="582"/>
    </location>
</feature>
<feature type="compositionally biased region" description="Low complexity" evidence="1">
    <location>
        <begin position="444"/>
        <end position="462"/>
    </location>
</feature>